<dbReference type="Pfam" id="PF00551">
    <property type="entry name" value="Formyl_trans_N"/>
    <property type="match status" value="1"/>
</dbReference>
<dbReference type="GO" id="GO:0004479">
    <property type="term" value="F:methionyl-tRNA formyltransferase activity"/>
    <property type="evidence" value="ECO:0007669"/>
    <property type="project" value="TreeGrafter"/>
</dbReference>
<dbReference type="InterPro" id="IPR002376">
    <property type="entry name" value="Formyl_transf_N"/>
</dbReference>
<evidence type="ECO:0000259" key="4">
    <source>
        <dbReference type="Pfam" id="PF00551"/>
    </source>
</evidence>
<evidence type="ECO:0000259" key="5">
    <source>
        <dbReference type="Pfam" id="PF02911"/>
    </source>
</evidence>
<evidence type="ECO:0000313" key="7">
    <source>
        <dbReference type="Proteomes" id="UP000463939"/>
    </source>
</evidence>
<comment type="similarity">
    <text evidence="1">Belongs to the Fmt family.</text>
</comment>
<dbReference type="InterPro" id="IPR036477">
    <property type="entry name" value="Formyl_transf_N_sf"/>
</dbReference>
<evidence type="ECO:0000256" key="3">
    <source>
        <dbReference type="ARBA" id="ARBA00022917"/>
    </source>
</evidence>
<evidence type="ECO:0000256" key="2">
    <source>
        <dbReference type="ARBA" id="ARBA00022679"/>
    </source>
</evidence>
<dbReference type="Gene3D" id="3.40.50.12230">
    <property type="match status" value="1"/>
</dbReference>
<keyword evidence="2 6" id="KW-0808">Transferase</keyword>
<protein>
    <submittedName>
        <fullName evidence="6">Formyltransferase</fullName>
    </submittedName>
</protein>
<sequence length="318" mass="34598">MMTATPLNTKSTTRAVVFAYHDVGVRCLSVLLDAGVDVALVVTHEDAAGDLIWFDSVAELAARHGIPTITPDDPNTDAVVAQIAALAPDFFFSFYYKLMLKAPLLEIPRRGALNMHGSLLPYYRGRVPVNWAIIHGETQTGATLHYMTVKPDAGHIVDQTAVPILQDDTAGDVFRKVTCAAEITLHRALPQLINGTAASRSQDLSLGGYFGGRRPEHGRIDWSLSATQIHNLIRAVAPPYPGTYTTLDGKELRLLRSRVVNQQVNNHAKSVFFCDNSGCYVHCAGGGTLQLFALEYAGKPVLPSEYLTIFGTSQHTLD</sequence>
<gene>
    <name evidence="6" type="ORF">SFSGTM_08870</name>
</gene>
<dbReference type="Proteomes" id="UP000463939">
    <property type="component" value="Chromosome"/>
</dbReference>
<dbReference type="GO" id="GO:0005829">
    <property type="term" value="C:cytosol"/>
    <property type="evidence" value="ECO:0007669"/>
    <property type="project" value="TreeGrafter"/>
</dbReference>
<keyword evidence="3" id="KW-0648">Protein biosynthesis</keyword>
<dbReference type="SUPFAM" id="SSF53328">
    <property type="entry name" value="Formyltransferase"/>
    <property type="match status" value="1"/>
</dbReference>
<dbReference type="InterPro" id="IPR044135">
    <property type="entry name" value="Met-tRNA-FMT_C"/>
</dbReference>
<dbReference type="InterPro" id="IPR005793">
    <property type="entry name" value="Formyl_trans_C"/>
</dbReference>
<accession>A0A809REH6</accession>
<organism evidence="6 7">
    <name type="scientific">Sulfuriferula nivalis</name>
    <dbReference type="NCBI Taxonomy" id="2675298"/>
    <lineage>
        <taxon>Bacteria</taxon>
        <taxon>Pseudomonadati</taxon>
        <taxon>Pseudomonadota</taxon>
        <taxon>Betaproteobacteria</taxon>
        <taxon>Nitrosomonadales</taxon>
        <taxon>Sulfuricellaceae</taxon>
        <taxon>Sulfuriferula</taxon>
    </lineage>
</organism>
<dbReference type="NCBIfam" id="NF005414">
    <property type="entry name" value="PRK06988.1"/>
    <property type="match status" value="1"/>
</dbReference>
<evidence type="ECO:0000313" key="6">
    <source>
        <dbReference type="EMBL" id="BBP00179.1"/>
    </source>
</evidence>
<dbReference type="SUPFAM" id="SSF50486">
    <property type="entry name" value="FMT C-terminal domain-like"/>
    <property type="match status" value="1"/>
</dbReference>
<dbReference type="PANTHER" id="PTHR11138">
    <property type="entry name" value="METHIONYL-TRNA FORMYLTRANSFERASE"/>
    <property type="match status" value="1"/>
</dbReference>
<reference evidence="7" key="1">
    <citation type="submission" date="2019-11" db="EMBL/GenBank/DDBJ databases">
        <title>Isolation and characterization of a novel species in the genus Sulfuriferula.</title>
        <authorList>
            <person name="Mochizuki J."/>
            <person name="Kojima H."/>
            <person name="Fukui M."/>
        </authorList>
    </citation>
    <scope>NUCLEOTIDE SEQUENCE [LARGE SCALE GENOMIC DNA]</scope>
    <source>
        <strain evidence="7">SGTM</strain>
    </source>
</reference>
<dbReference type="CDD" id="cd08704">
    <property type="entry name" value="Met_tRNA_FMT_C"/>
    <property type="match status" value="1"/>
</dbReference>
<feature type="domain" description="Formyl transferase C-terminal" evidence="5">
    <location>
        <begin position="215"/>
        <end position="304"/>
    </location>
</feature>
<dbReference type="EMBL" id="AP021881">
    <property type="protein sequence ID" value="BBP00179.1"/>
    <property type="molecule type" value="Genomic_DNA"/>
</dbReference>
<dbReference type="Pfam" id="PF02911">
    <property type="entry name" value="Formyl_trans_C"/>
    <property type="match status" value="1"/>
</dbReference>
<dbReference type="InterPro" id="IPR011034">
    <property type="entry name" value="Formyl_transferase-like_C_sf"/>
</dbReference>
<dbReference type="PANTHER" id="PTHR11138:SF5">
    <property type="entry name" value="METHIONYL-TRNA FORMYLTRANSFERASE, MITOCHONDRIAL"/>
    <property type="match status" value="1"/>
</dbReference>
<dbReference type="RefSeq" id="WP_232526044.1">
    <property type="nucleotide sequence ID" value="NZ_AP021881.1"/>
</dbReference>
<dbReference type="AlphaFoldDB" id="A0A809REH6"/>
<keyword evidence="7" id="KW-1185">Reference proteome</keyword>
<name>A0A809REH6_9PROT</name>
<proteinExistence type="inferred from homology"/>
<evidence type="ECO:0000256" key="1">
    <source>
        <dbReference type="ARBA" id="ARBA00010699"/>
    </source>
</evidence>
<dbReference type="KEGG" id="sniv:SFSGTM_08870"/>
<feature type="domain" description="Formyl transferase N-terminal" evidence="4">
    <location>
        <begin position="35"/>
        <end position="188"/>
    </location>
</feature>